<dbReference type="OrthoDB" id="9789608at2"/>
<dbReference type="AlphaFoldDB" id="A0A3N4VP12"/>
<dbReference type="InterPro" id="IPR029068">
    <property type="entry name" value="Glyas_Bleomycin-R_OHBP_Dase"/>
</dbReference>
<dbReference type="PROSITE" id="PS51819">
    <property type="entry name" value="VOC"/>
    <property type="match status" value="1"/>
</dbReference>
<reference evidence="2 3" key="1">
    <citation type="submission" date="2018-11" db="EMBL/GenBank/DDBJ databases">
        <title>Genomic Encyclopedia of Type Strains, Phase IV (KMG-IV): sequencing the most valuable type-strain genomes for metagenomic binning, comparative biology and taxonomic classification.</title>
        <authorList>
            <person name="Goeker M."/>
        </authorList>
    </citation>
    <scope>NUCLEOTIDE SEQUENCE [LARGE SCALE GENOMIC DNA]</scope>
    <source>
        <strain evidence="2 3">DSM 25623</strain>
    </source>
</reference>
<accession>A0A3N4VP12</accession>
<keyword evidence="2" id="KW-0560">Oxidoreductase</keyword>
<dbReference type="PANTHER" id="PTHR41294">
    <property type="entry name" value="CADMIUM-INDUCED PROTEIN CADI"/>
    <property type="match status" value="1"/>
</dbReference>
<dbReference type="Proteomes" id="UP000269708">
    <property type="component" value="Unassembled WGS sequence"/>
</dbReference>
<gene>
    <name evidence="2" type="ORF">EDC50_0128</name>
</gene>
<dbReference type="SUPFAM" id="SSF54593">
    <property type="entry name" value="Glyoxalase/Bleomycin resistance protein/Dihydroxybiphenyl dioxygenase"/>
    <property type="match status" value="1"/>
</dbReference>
<organism evidence="2 3">
    <name type="scientific">Vulcaniibacterium tengchongense</name>
    <dbReference type="NCBI Taxonomy" id="1273429"/>
    <lineage>
        <taxon>Bacteria</taxon>
        <taxon>Pseudomonadati</taxon>
        <taxon>Pseudomonadota</taxon>
        <taxon>Gammaproteobacteria</taxon>
        <taxon>Lysobacterales</taxon>
        <taxon>Lysobacteraceae</taxon>
        <taxon>Vulcaniibacterium</taxon>
    </lineage>
</organism>
<dbReference type="RefSeq" id="WP_123768554.1">
    <property type="nucleotide sequence ID" value="NZ_RKQN01000001.1"/>
</dbReference>
<evidence type="ECO:0000313" key="3">
    <source>
        <dbReference type="Proteomes" id="UP000269708"/>
    </source>
</evidence>
<dbReference type="GO" id="GO:0046686">
    <property type="term" value="P:response to cadmium ion"/>
    <property type="evidence" value="ECO:0007669"/>
    <property type="project" value="TreeGrafter"/>
</dbReference>
<sequence length="161" mass="16729">MPAHRFHVHLRVADLDANVRFYSTLFGAGPSVRKADYAKWLLDDPGLNFAISSHAHDAVGLAHLGLQANGAEALGALGARLRAADAVALAERAATCCYARSDKFWAEDPQGLRWEAFHTHGEAATYHAPDADPAPAACCGPSAAPPAAAATACRTPTAGCG</sequence>
<feature type="domain" description="VOC" evidence="1">
    <location>
        <begin position="4"/>
        <end position="119"/>
    </location>
</feature>
<dbReference type="InterPro" id="IPR037523">
    <property type="entry name" value="VOC_core"/>
</dbReference>
<dbReference type="InterPro" id="IPR052393">
    <property type="entry name" value="Cadmium-induced_rsp"/>
</dbReference>
<dbReference type="Pfam" id="PF00903">
    <property type="entry name" value="Glyoxalase"/>
    <property type="match status" value="1"/>
</dbReference>
<keyword evidence="2" id="KW-0223">Dioxygenase</keyword>
<dbReference type="InterPro" id="IPR049789">
    <property type="entry name" value="ArsI/CadI-like"/>
</dbReference>
<evidence type="ECO:0000259" key="1">
    <source>
        <dbReference type="PROSITE" id="PS51819"/>
    </source>
</evidence>
<dbReference type="GO" id="GO:0051213">
    <property type="term" value="F:dioxygenase activity"/>
    <property type="evidence" value="ECO:0007669"/>
    <property type="project" value="UniProtKB-KW"/>
</dbReference>
<dbReference type="NCBIfam" id="NF041414">
    <property type="entry name" value="ArsI_CadI_VOC"/>
    <property type="match status" value="1"/>
</dbReference>
<comment type="caution">
    <text evidence="2">The sequence shown here is derived from an EMBL/GenBank/DDBJ whole genome shotgun (WGS) entry which is preliminary data.</text>
</comment>
<dbReference type="Gene3D" id="3.10.180.10">
    <property type="entry name" value="2,3-Dihydroxybiphenyl 1,2-Dioxygenase, domain 1"/>
    <property type="match status" value="1"/>
</dbReference>
<evidence type="ECO:0000313" key="2">
    <source>
        <dbReference type="EMBL" id="RPE80961.1"/>
    </source>
</evidence>
<dbReference type="EMBL" id="RKQN01000001">
    <property type="protein sequence ID" value="RPE80961.1"/>
    <property type="molecule type" value="Genomic_DNA"/>
</dbReference>
<dbReference type="PANTHER" id="PTHR41294:SF1">
    <property type="entry name" value="CADMIUM-INDUCED PROTEIN CADI"/>
    <property type="match status" value="1"/>
</dbReference>
<dbReference type="InterPro" id="IPR004360">
    <property type="entry name" value="Glyas_Fos-R_dOase_dom"/>
</dbReference>
<proteinExistence type="predicted"/>
<name>A0A3N4VP12_9GAMM</name>
<protein>
    <submittedName>
        <fullName evidence="2">Glyoxalase/bleomycin resistance protein/dioxygenase superfamily protein</fullName>
    </submittedName>
</protein>
<keyword evidence="3" id="KW-1185">Reference proteome</keyword>